<comment type="caution">
    <text evidence="1">The sequence shown here is derived from an EMBL/GenBank/DDBJ whole genome shotgun (WGS) entry which is preliminary data.</text>
</comment>
<name>A0ACC0NL85_RHOML</name>
<evidence type="ECO:0000313" key="1">
    <source>
        <dbReference type="EMBL" id="KAI8553363.1"/>
    </source>
</evidence>
<protein>
    <submittedName>
        <fullName evidence="1">Uncharacterized protein</fullName>
    </submittedName>
</protein>
<accession>A0ACC0NL85</accession>
<proteinExistence type="predicted"/>
<dbReference type="Proteomes" id="UP001062846">
    <property type="component" value="Chromosome 5"/>
</dbReference>
<keyword evidence="2" id="KW-1185">Reference proteome</keyword>
<sequence>MDDLVSVSSEKFRDISVTEKKRLTCFLYCGGERKVLPDGTFYYVGGVSEAMLIEDNVSNKELLSKIGSCLNISLHNKSIFYNTKMDKTKYLRMKDDNGVKMMFYLNEDQVDVFVDEDPFYTSTRYIQFVSQLLNWKFSSAALIVG</sequence>
<organism evidence="1 2">
    <name type="scientific">Rhododendron molle</name>
    <name type="common">Chinese azalea</name>
    <name type="synonym">Azalea mollis</name>
    <dbReference type="NCBI Taxonomy" id="49168"/>
    <lineage>
        <taxon>Eukaryota</taxon>
        <taxon>Viridiplantae</taxon>
        <taxon>Streptophyta</taxon>
        <taxon>Embryophyta</taxon>
        <taxon>Tracheophyta</taxon>
        <taxon>Spermatophyta</taxon>
        <taxon>Magnoliopsida</taxon>
        <taxon>eudicotyledons</taxon>
        <taxon>Gunneridae</taxon>
        <taxon>Pentapetalae</taxon>
        <taxon>asterids</taxon>
        <taxon>Ericales</taxon>
        <taxon>Ericaceae</taxon>
        <taxon>Ericoideae</taxon>
        <taxon>Rhodoreae</taxon>
        <taxon>Rhododendron</taxon>
    </lineage>
</organism>
<reference evidence="1" key="1">
    <citation type="submission" date="2022-02" db="EMBL/GenBank/DDBJ databases">
        <title>Plant Genome Project.</title>
        <authorList>
            <person name="Zhang R.-G."/>
        </authorList>
    </citation>
    <scope>NUCLEOTIDE SEQUENCE</scope>
    <source>
        <strain evidence="1">AT1</strain>
    </source>
</reference>
<gene>
    <name evidence="1" type="ORF">RHMOL_Rhmol05G0009700</name>
</gene>
<dbReference type="EMBL" id="CM046392">
    <property type="protein sequence ID" value="KAI8553363.1"/>
    <property type="molecule type" value="Genomic_DNA"/>
</dbReference>
<evidence type="ECO:0000313" key="2">
    <source>
        <dbReference type="Proteomes" id="UP001062846"/>
    </source>
</evidence>